<dbReference type="Proteomes" id="UP000177092">
    <property type="component" value="Unassembled WGS sequence"/>
</dbReference>
<dbReference type="InterPro" id="IPR020751">
    <property type="entry name" value="aa-tRNA-synth_I_codon-bd_sub2"/>
</dbReference>
<dbReference type="Gene3D" id="3.40.50.620">
    <property type="entry name" value="HUPs"/>
    <property type="match status" value="2"/>
</dbReference>
<feature type="short sequence motif" description="'HIGH' region" evidence="10">
    <location>
        <begin position="28"/>
        <end position="36"/>
    </location>
</feature>
<keyword evidence="8 10" id="KW-0030">Aminoacyl-tRNA synthetase</keyword>
<evidence type="ECO:0000256" key="2">
    <source>
        <dbReference type="ARBA" id="ARBA00005594"/>
    </source>
</evidence>
<dbReference type="GO" id="GO:0005737">
    <property type="term" value="C:cytoplasm"/>
    <property type="evidence" value="ECO:0007669"/>
    <property type="project" value="UniProtKB-SubCell"/>
</dbReference>
<dbReference type="InterPro" id="IPR008925">
    <property type="entry name" value="aa_tRNA-synth_I_cd-bd_sf"/>
</dbReference>
<dbReference type="InterPro" id="IPR020825">
    <property type="entry name" value="Phe-tRNA_synthase-like_B3/B4"/>
</dbReference>
<keyword evidence="4 10" id="KW-0436">Ligase</keyword>
<evidence type="ECO:0000256" key="5">
    <source>
        <dbReference type="ARBA" id="ARBA00022741"/>
    </source>
</evidence>
<dbReference type="InterPro" id="IPR014729">
    <property type="entry name" value="Rossmann-like_a/b/a_fold"/>
</dbReference>
<dbReference type="EMBL" id="MFJN01000056">
    <property type="protein sequence ID" value="OGG20115.1"/>
    <property type="molecule type" value="Genomic_DNA"/>
</dbReference>
<dbReference type="NCBIfam" id="TIGR00467">
    <property type="entry name" value="lysS_arch"/>
    <property type="match status" value="1"/>
</dbReference>
<dbReference type="GO" id="GO:0005524">
    <property type="term" value="F:ATP binding"/>
    <property type="evidence" value="ECO:0007669"/>
    <property type="project" value="UniProtKB-UniRule"/>
</dbReference>
<dbReference type="EC" id="6.1.1.6" evidence="10"/>
<evidence type="ECO:0000256" key="6">
    <source>
        <dbReference type="ARBA" id="ARBA00022840"/>
    </source>
</evidence>
<evidence type="ECO:0000259" key="11">
    <source>
        <dbReference type="SMART" id="SM00873"/>
    </source>
</evidence>
<comment type="caution">
    <text evidence="10">Lacks conserved residue(s) required for the propagation of feature annotation.</text>
</comment>
<dbReference type="InterPro" id="IPR002904">
    <property type="entry name" value="Lys-tRNA-ligase"/>
</dbReference>
<comment type="caution">
    <text evidence="12">The sequence shown here is derived from an EMBL/GenBank/DDBJ whole genome shotgun (WGS) entry which is preliminary data.</text>
</comment>
<dbReference type="AlphaFoldDB" id="A0A1F6A5V2"/>
<evidence type="ECO:0000256" key="9">
    <source>
        <dbReference type="ARBA" id="ARBA00048573"/>
    </source>
</evidence>
<reference evidence="12 13" key="1">
    <citation type="journal article" date="2016" name="Nat. Commun.">
        <title>Thousands of microbial genomes shed light on interconnected biogeochemical processes in an aquifer system.</title>
        <authorList>
            <person name="Anantharaman K."/>
            <person name="Brown C.T."/>
            <person name="Hug L.A."/>
            <person name="Sharon I."/>
            <person name="Castelle C.J."/>
            <person name="Probst A.J."/>
            <person name="Thomas B.C."/>
            <person name="Singh A."/>
            <person name="Wilkins M.J."/>
            <person name="Karaoz U."/>
            <person name="Brodie E.L."/>
            <person name="Williams K.H."/>
            <person name="Hubbard S.S."/>
            <person name="Banfield J.F."/>
        </authorList>
    </citation>
    <scope>NUCLEOTIDE SEQUENCE [LARGE SCALE GENOMIC DNA]</scope>
</reference>
<dbReference type="HAMAP" id="MF_00177">
    <property type="entry name" value="Lys_tRNA_synth_class1"/>
    <property type="match status" value="1"/>
</dbReference>
<gene>
    <name evidence="10" type="primary">lysS</name>
    <name evidence="12" type="ORF">A3D03_01135</name>
</gene>
<dbReference type="SUPFAM" id="SSF48163">
    <property type="entry name" value="An anticodon-binding domain of class I aminoacyl-tRNA synthetases"/>
    <property type="match status" value="1"/>
</dbReference>
<dbReference type="Gene3D" id="1.10.10.350">
    <property type="match status" value="1"/>
</dbReference>
<organism evidence="12 13">
    <name type="scientific">Candidatus Gottesmanbacteria bacterium RIFCSPHIGHO2_02_FULL_40_13</name>
    <dbReference type="NCBI Taxonomy" id="1798384"/>
    <lineage>
        <taxon>Bacteria</taxon>
        <taxon>Candidatus Gottesmaniibacteriota</taxon>
    </lineage>
</organism>
<comment type="subcellular location">
    <subcellularLocation>
        <location evidence="1 10">Cytoplasm</location>
    </subcellularLocation>
</comment>
<dbReference type="Gene3D" id="3.50.40.10">
    <property type="entry name" value="Phenylalanyl-trna Synthetase, Chain B, domain 3"/>
    <property type="match status" value="1"/>
</dbReference>
<sequence length="765" mass="87864">MFWADRVAEEIIKSGNYKPYWVDDMKTPSGRIHVGSLRGVVVHDLVNRALQDRGVKTRFTYVFEDHDPMDGLPHYLDAKIWSQYLGKPLYSIPSPVTGFDSYAKHYAFEFQKVFEKIGSHPEIIWTSSLYFDGRMNEDIKICLDNVNKIKKIYQEIYHKELGNNWYPFQAVCHKCGKESTTKVTNWDGEKVTYSCNINQVDWTKGCGNSGKISPFSGKDYYAGKLPWKVEWAVKWKVIGVTVEGAGKDHMSAGGSHDVASRVCREVISYPVPFPVPYEFFLIRGKKMSSSKGLGSSAKEVSEIIPPYLLRFLMVRTQIQQAIDFDPYGMTIPDLFDEYDSCWQEYNHNGDKNLARAFVLSQIGEYPAPNKDLFISRFRDITNLTQLPNIKLQNKLEQIKGSKLNDFEKKILGERLTCAIYWLANYAPDDYRYQISIKLYPEIDLSAFQWNFLNDLSTIWQNAEDPEKLQSEIFQLAKEKNIDLKDAFKALYTVVLDKSHGPRAGWLLKKFTKELVMNRLTLNKSQTSRSKESKIKIISKPEFFSIDPGVAEKYPSVSIGAALIKGVKIEKINPELEKEKDQLLQSLKGITTETLGQYPEIISYRKLYKEMGVDWHSRRPSPEALLRRIILGKGLYNINTCVDAYNLIVMKHRISVGAFDYDKVNFPTILRFAGEGDEILLLGDDKPTKYSAKELAYYDKMGGYNIDFNYRDAKRTMVTEETKNIWINVDGILDIMPAEVEQTLRESIEIIIKYCGGKVEFEGVVK</sequence>
<evidence type="ECO:0000256" key="4">
    <source>
        <dbReference type="ARBA" id="ARBA00022598"/>
    </source>
</evidence>
<keyword evidence="7 10" id="KW-0648">Protein biosynthesis</keyword>
<dbReference type="Pfam" id="PF01921">
    <property type="entry name" value="tRNA-synt_1f"/>
    <property type="match status" value="1"/>
</dbReference>
<dbReference type="GO" id="GO:0000049">
    <property type="term" value="F:tRNA binding"/>
    <property type="evidence" value="ECO:0007669"/>
    <property type="project" value="InterPro"/>
</dbReference>
<dbReference type="SMART" id="SM00873">
    <property type="entry name" value="B3_4"/>
    <property type="match status" value="1"/>
</dbReference>
<evidence type="ECO:0000256" key="3">
    <source>
        <dbReference type="ARBA" id="ARBA00022490"/>
    </source>
</evidence>
<protein>
    <recommendedName>
        <fullName evidence="10">Lysine--tRNA ligase</fullName>
        <ecNumber evidence="10">6.1.1.6</ecNumber>
    </recommendedName>
    <alternativeName>
        <fullName evidence="10">Lysyl-tRNA synthetase</fullName>
        <shortName evidence="10">LysRS</shortName>
    </alternativeName>
</protein>
<evidence type="ECO:0000256" key="8">
    <source>
        <dbReference type="ARBA" id="ARBA00023146"/>
    </source>
</evidence>
<evidence type="ECO:0000313" key="13">
    <source>
        <dbReference type="Proteomes" id="UP000177092"/>
    </source>
</evidence>
<dbReference type="PANTHER" id="PTHR37940:SF1">
    <property type="entry name" value="LYSINE--TRNA LIGASE"/>
    <property type="match status" value="1"/>
</dbReference>
<name>A0A1F6A5V2_9BACT</name>
<comment type="catalytic activity">
    <reaction evidence="9 10">
        <text>tRNA(Lys) + L-lysine + ATP = L-lysyl-tRNA(Lys) + AMP + diphosphate</text>
        <dbReference type="Rhea" id="RHEA:20792"/>
        <dbReference type="Rhea" id="RHEA-COMP:9696"/>
        <dbReference type="Rhea" id="RHEA-COMP:9697"/>
        <dbReference type="ChEBI" id="CHEBI:30616"/>
        <dbReference type="ChEBI" id="CHEBI:32551"/>
        <dbReference type="ChEBI" id="CHEBI:33019"/>
        <dbReference type="ChEBI" id="CHEBI:78442"/>
        <dbReference type="ChEBI" id="CHEBI:78529"/>
        <dbReference type="ChEBI" id="CHEBI:456215"/>
        <dbReference type="EC" id="6.1.1.6"/>
    </reaction>
</comment>
<feature type="domain" description="B3/B4 tRNA-binding" evidence="11">
    <location>
        <begin position="602"/>
        <end position="755"/>
    </location>
</feature>
<dbReference type="STRING" id="1798384.A3D03_01135"/>
<dbReference type="GO" id="GO:0004824">
    <property type="term" value="F:lysine-tRNA ligase activity"/>
    <property type="evidence" value="ECO:0007669"/>
    <property type="project" value="UniProtKB-UniRule"/>
</dbReference>
<dbReference type="Gene3D" id="1.10.10.770">
    <property type="match status" value="1"/>
</dbReference>
<keyword evidence="5 10" id="KW-0547">Nucleotide-binding</keyword>
<feature type="short sequence motif" description="'KMSKS' region" evidence="10">
    <location>
        <begin position="286"/>
        <end position="290"/>
    </location>
</feature>
<dbReference type="GO" id="GO:0004826">
    <property type="term" value="F:phenylalanine-tRNA ligase activity"/>
    <property type="evidence" value="ECO:0007669"/>
    <property type="project" value="InterPro"/>
</dbReference>
<accession>A0A1F6A5V2</accession>
<dbReference type="PANTHER" id="PTHR37940">
    <property type="entry name" value="LYSINE--TRNA LIGASE"/>
    <property type="match status" value="1"/>
</dbReference>
<evidence type="ECO:0000256" key="1">
    <source>
        <dbReference type="ARBA" id="ARBA00004496"/>
    </source>
</evidence>
<keyword evidence="3 10" id="KW-0963">Cytoplasm</keyword>
<comment type="similarity">
    <text evidence="2 10">Belongs to the class-I aminoacyl-tRNA synthetase family.</text>
</comment>
<evidence type="ECO:0000256" key="7">
    <source>
        <dbReference type="ARBA" id="ARBA00022917"/>
    </source>
</evidence>
<evidence type="ECO:0000256" key="10">
    <source>
        <dbReference type="HAMAP-Rule" id="MF_00177"/>
    </source>
</evidence>
<evidence type="ECO:0000313" key="12">
    <source>
        <dbReference type="EMBL" id="OGG20115.1"/>
    </source>
</evidence>
<dbReference type="GO" id="GO:0006430">
    <property type="term" value="P:lysyl-tRNA aminoacylation"/>
    <property type="evidence" value="ECO:0007669"/>
    <property type="project" value="UniProtKB-UniRule"/>
</dbReference>
<dbReference type="SUPFAM" id="SSF56037">
    <property type="entry name" value="PheT/TilS domain"/>
    <property type="match status" value="1"/>
</dbReference>
<keyword evidence="6 10" id="KW-0067">ATP-binding</keyword>
<proteinExistence type="inferred from homology"/>
<dbReference type="SUPFAM" id="SSF52374">
    <property type="entry name" value="Nucleotidylyl transferase"/>
    <property type="match status" value="1"/>
</dbReference>
<dbReference type="InterPro" id="IPR005146">
    <property type="entry name" value="B3/B4_tRNA-bd"/>
</dbReference>
<dbReference type="Pfam" id="PF03483">
    <property type="entry name" value="B3_4"/>
    <property type="match status" value="1"/>
</dbReference>